<proteinExistence type="predicted"/>
<keyword evidence="6" id="KW-1185">Reference proteome</keyword>
<gene>
    <name evidence="5" type="ORF">L1049_001082</name>
</gene>
<dbReference type="GO" id="GO:0031087">
    <property type="term" value="P:deadenylation-independent decapping of nuclear-transcribed mRNA"/>
    <property type="evidence" value="ECO:0007669"/>
    <property type="project" value="InterPro"/>
</dbReference>
<keyword evidence="3" id="KW-0853">WD repeat</keyword>
<accession>A0AAP0R854</accession>
<protein>
    <submittedName>
        <fullName evidence="5">Uncharacterized protein</fullName>
    </submittedName>
</protein>
<evidence type="ECO:0000256" key="3">
    <source>
        <dbReference type="ARBA" id="ARBA00022574"/>
    </source>
</evidence>
<keyword evidence="4" id="KW-0677">Repeat</keyword>
<dbReference type="AlphaFoldDB" id="A0AAP0R854"/>
<evidence type="ECO:0000256" key="4">
    <source>
        <dbReference type="ARBA" id="ARBA00022737"/>
    </source>
</evidence>
<keyword evidence="2" id="KW-0963">Cytoplasm</keyword>
<dbReference type="Proteomes" id="UP001415857">
    <property type="component" value="Unassembled WGS sequence"/>
</dbReference>
<comment type="caution">
    <text evidence="5">The sequence shown here is derived from an EMBL/GenBank/DDBJ whole genome shotgun (WGS) entry which is preliminary data.</text>
</comment>
<name>A0AAP0R854_LIQFO</name>
<dbReference type="InterPro" id="IPR045152">
    <property type="entry name" value="EDC4-like"/>
</dbReference>
<evidence type="ECO:0000313" key="6">
    <source>
        <dbReference type="Proteomes" id="UP001415857"/>
    </source>
</evidence>
<comment type="subcellular location">
    <subcellularLocation>
        <location evidence="1">Cytoplasm</location>
    </subcellularLocation>
</comment>
<reference evidence="5 6" key="1">
    <citation type="journal article" date="2024" name="Plant J.">
        <title>Genome sequences and population genomics reveal climatic adaptation and genomic divergence between two closely related sweetgum species.</title>
        <authorList>
            <person name="Xu W.Q."/>
            <person name="Ren C.Q."/>
            <person name="Zhang X.Y."/>
            <person name="Comes H.P."/>
            <person name="Liu X.H."/>
            <person name="Li Y.G."/>
            <person name="Kettle C.J."/>
            <person name="Jalonen R."/>
            <person name="Gaisberger H."/>
            <person name="Ma Y.Z."/>
            <person name="Qiu Y.X."/>
        </authorList>
    </citation>
    <scope>NUCLEOTIDE SEQUENCE [LARGE SCALE GENOMIC DNA]</scope>
    <source>
        <strain evidence="5">Hangzhou</strain>
    </source>
</reference>
<evidence type="ECO:0000256" key="1">
    <source>
        <dbReference type="ARBA" id="ARBA00004496"/>
    </source>
</evidence>
<evidence type="ECO:0000313" key="5">
    <source>
        <dbReference type="EMBL" id="KAK9269311.1"/>
    </source>
</evidence>
<dbReference type="PANTHER" id="PTHR15598:SF5">
    <property type="entry name" value="ENHANCER OF MRNA-DECAPPING PROTEIN 4"/>
    <property type="match status" value="1"/>
</dbReference>
<dbReference type="GO" id="GO:0000932">
    <property type="term" value="C:P-body"/>
    <property type="evidence" value="ECO:0007669"/>
    <property type="project" value="TreeGrafter"/>
</dbReference>
<dbReference type="PANTHER" id="PTHR15598">
    <property type="entry name" value="ENHANCER OF MRNA-DECAPPING PROTEIN 4"/>
    <property type="match status" value="1"/>
</dbReference>
<dbReference type="EMBL" id="JBBPBK010000015">
    <property type="protein sequence ID" value="KAK9269311.1"/>
    <property type="molecule type" value="Genomic_DNA"/>
</dbReference>
<evidence type="ECO:0000256" key="2">
    <source>
        <dbReference type="ARBA" id="ARBA00022490"/>
    </source>
</evidence>
<sequence length="148" mass="16543">MDTALRCFLRSHTQGPLNWEVKIWASASGEGWLLPSDAESWQCPRTLDLKSSGESQVEEAFFNQVVAMSQAGFLLLANAKKNAIYAVHLEYGPNPAATRMDYIAEFTVTMPILSLTGRSDVLHSYPMVKHIIQVYCVQTQAIQLHDLD</sequence>
<organism evidence="5 6">
    <name type="scientific">Liquidambar formosana</name>
    <name type="common">Formosan gum</name>
    <dbReference type="NCBI Taxonomy" id="63359"/>
    <lineage>
        <taxon>Eukaryota</taxon>
        <taxon>Viridiplantae</taxon>
        <taxon>Streptophyta</taxon>
        <taxon>Embryophyta</taxon>
        <taxon>Tracheophyta</taxon>
        <taxon>Spermatophyta</taxon>
        <taxon>Magnoliopsida</taxon>
        <taxon>eudicotyledons</taxon>
        <taxon>Gunneridae</taxon>
        <taxon>Pentapetalae</taxon>
        <taxon>Saxifragales</taxon>
        <taxon>Altingiaceae</taxon>
        <taxon>Liquidambar</taxon>
    </lineage>
</organism>